<dbReference type="SUPFAM" id="SSF56112">
    <property type="entry name" value="Protein kinase-like (PK-like)"/>
    <property type="match status" value="1"/>
</dbReference>
<dbReference type="Proteomes" id="UP000784294">
    <property type="component" value="Unassembled WGS sequence"/>
</dbReference>
<gene>
    <name evidence="3" type="ORF">PXEA_LOCUS879</name>
</gene>
<evidence type="ECO:0000313" key="4">
    <source>
        <dbReference type="Proteomes" id="UP000784294"/>
    </source>
</evidence>
<dbReference type="GO" id="GO:0005524">
    <property type="term" value="F:ATP binding"/>
    <property type="evidence" value="ECO:0007669"/>
    <property type="project" value="UniProtKB-KW"/>
</dbReference>
<reference evidence="3" key="1">
    <citation type="submission" date="2018-11" db="EMBL/GenBank/DDBJ databases">
        <authorList>
            <consortium name="Pathogen Informatics"/>
        </authorList>
    </citation>
    <scope>NUCLEOTIDE SEQUENCE</scope>
</reference>
<dbReference type="GO" id="GO:0005737">
    <property type="term" value="C:cytoplasm"/>
    <property type="evidence" value="ECO:0007669"/>
    <property type="project" value="TreeGrafter"/>
</dbReference>
<dbReference type="AlphaFoldDB" id="A0A3S5BKY9"/>
<organism evidence="3 4">
    <name type="scientific">Protopolystoma xenopodis</name>
    <dbReference type="NCBI Taxonomy" id="117903"/>
    <lineage>
        <taxon>Eukaryota</taxon>
        <taxon>Metazoa</taxon>
        <taxon>Spiralia</taxon>
        <taxon>Lophotrochozoa</taxon>
        <taxon>Platyhelminthes</taxon>
        <taxon>Monogenea</taxon>
        <taxon>Polyopisthocotylea</taxon>
        <taxon>Polystomatidea</taxon>
        <taxon>Polystomatidae</taxon>
        <taxon>Protopolystoma</taxon>
    </lineage>
</organism>
<dbReference type="InterPro" id="IPR011009">
    <property type="entry name" value="Kinase-like_dom_sf"/>
</dbReference>
<dbReference type="Gene3D" id="1.10.510.10">
    <property type="entry name" value="Transferase(Phosphotransferase) domain 1"/>
    <property type="match status" value="1"/>
</dbReference>
<name>A0A3S5BKY9_9PLAT</name>
<dbReference type="PANTHER" id="PTHR48012:SF16">
    <property type="entry name" value="NON-SPECIFIC SERINE_THREONINE PROTEIN KINASE"/>
    <property type="match status" value="1"/>
</dbReference>
<evidence type="ECO:0008006" key="5">
    <source>
        <dbReference type="Google" id="ProtNLM"/>
    </source>
</evidence>
<accession>A0A3S5BKY9</accession>
<proteinExistence type="predicted"/>
<evidence type="ECO:0000313" key="3">
    <source>
        <dbReference type="EMBL" id="VEL07439.1"/>
    </source>
</evidence>
<keyword evidence="2" id="KW-0067">ATP-binding</keyword>
<protein>
    <recommendedName>
        <fullName evidence="5">Protein kinase domain-containing protein</fullName>
    </recommendedName>
</protein>
<comment type="caution">
    <text evidence="3">The sequence shown here is derived from an EMBL/GenBank/DDBJ whole genome shotgun (WGS) entry which is preliminary data.</text>
</comment>
<dbReference type="PANTHER" id="PTHR48012">
    <property type="entry name" value="STERILE20-LIKE KINASE, ISOFORM B-RELATED"/>
    <property type="match status" value="1"/>
</dbReference>
<keyword evidence="1" id="KW-0547">Nucleotide-binding</keyword>
<keyword evidence="4" id="KW-1185">Reference proteome</keyword>
<dbReference type="InterPro" id="IPR050629">
    <property type="entry name" value="STE20/SPS1-PAK"/>
</dbReference>
<sequence>MRSITLSNYAHCPVVHQVLMLTLQNDPPDIDTVATVSNQYVNYGQKFRKFTRACLVKDPSQRLCARELLNHHYIKAKAKGCVLLAHLPCPPAICLVPPPYRVTVPTRASYPDLPYGPVDPFLIFIVDRFPVPVYVLLCSLSLYPL</sequence>
<evidence type="ECO:0000256" key="1">
    <source>
        <dbReference type="ARBA" id="ARBA00022741"/>
    </source>
</evidence>
<dbReference type="GO" id="GO:0004674">
    <property type="term" value="F:protein serine/threonine kinase activity"/>
    <property type="evidence" value="ECO:0007669"/>
    <property type="project" value="TreeGrafter"/>
</dbReference>
<dbReference type="OrthoDB" id="8693905at2759"/>
<evidence type="ECO:0000256" key="2">
    <source>
        <dbReference type="ARBA" id="ARBA00022840"/>
    </source>
</evidence>
<dbReference type="EMBL" id="CAAALY010001731">
    <property type="protein sequence ID" value="VEL07439.1"/>
    <property type="molecule type" value="Genomic_DNA"/>
</dbReference>